<reference evidence="2 3" key="1">
    <citation type="submission" date="2017-08" db="EMBL/GenBank/DDBJ databases">
        <title>Infants hospitalized years apart are colonized by the same room-sourced microbial strains.</title>
        <authorList>
            <person name="Brooks B."/>
            <person name="Olm M.R."/>
            <person name="Firek B.A."/>
            <person name="Baker R."/>
            <person name="Thomas B.C."/>
            <person name="Morowitz M.J."/>
            <person name="Banfield J.F."/>
        </authorList>
    </citation>
    <scope>NUCLEOTIDE SEQUENCE [LARGE SCALE GENOMIC DNA]</scope>
    <source>
        <strain evidence="2">S2_005_002_R2_34</strain>
    </source>
</reference>
<comment type="caution">
    <text evidence="2">The sequence shown here is derived from an EMBL/GenBank/DDBJ whole genome shotgun (WGS) entry which is preliminary data.</text>
</comment>
<dbReference type="AlphaFoldDB" id="A0A2W5MYF2"/>
<dbReference type="InterPro" id="IPR037523">
    <property type="entry name" value="VOC_core"/>
</dbReference>
<name>A0A2W5MYF2_RHOSU</name>
<dbReference type="InterPro" id="IPR052164">
    <property type="entry name" value="Anthracycline_SecMetBiosynth"/>
</dbReference>
<protein>
    <recommendedName>
        <fullName evidence="1">VOC domain-containing protein</fullName>
    </recommendedName>
</protein>
<organism evidence="2 3">
    <name type="scientific">Rhodovulum sulfidophilum</name>
    <name type="common">Rhodobacter sulfidophilus</name>
    <dbReference type="NCBI Taxonomy" id="35806"/>
    <lineage>
        <taxon>Bacteria</taxon>
        <taxon>Pseudomonadati</taxon>
        <taxon>Pseudomonadota</taxon>
        <taxon>Alphaproteobacteria</taxon>
        <taxon>Rhodobacterales</taxon>
        <taxon>Paracoccaceae</taxon>
        <taxon>Rhodovulum</taxon>
    </lineage>
</organism>
<evidence type="ECO:0000313" key="3">
    <source>
        <dbReference type="Proteomes" id="UP000249185"/>
    </source>
</evidence>
<dbReference type="Pfam" id="PF18029">
    <property type="entry name" value="Glyoxalase_6"/>
    <property type="match status" value="1"/>
</dbReference>
<evidence type="ECO:0000259" key="1">
    <source>
        <dbReference type="PROSITE" id="PS51819"/>
    </source>
</evidence>
<dbReference type="Gene3D" id="3.10.180.10">
    <property type="entry name" value="2,3-Dihydroxybiphenyl 1,2-Dioxygenase, domain 1"/>
    <property type="match status" value="1"/>
</dbReference>
<sequence>MNAGVSHFEMFGDEPEKLADLYRELFGWRIEQAPGVDYWRVQSGDGQMVGGLARRPPFPLRGWLPYFAVPSAEQAVATVERHGGGVLKERSAVPRTGWYAVLADPAGNAFAVWETDPLAFPPPEPD</sequence>
<gene>
    <name evidence="2" type="ORF">DI556_20665</name>
</gene>
<feature type="domain" description="VOC" evidence="1">
    <location>
        <begin position="4"/>
        <end position="115"/>
    </location>
</feature>
<proteinExistence type="predicted"/>
<dbReference type="CDD" id="cd07247">
    <property type="entry name" value="SgaA_N_like"/>
    <property type="match status" value="1"/>
</dbReference>
<dbReference type="InterPro" id="IPR041581">
    <property type="entry name" value="Glyoxalase_6"/>
</dbReference>
<dbReference type="EMBL" id="QFPW01000027">
    <property type="protein sequence ID" value="PZQ46291.1"/>
    <property type="molecule type" value="Genomic_DNA"/>
</dbReference>
<evidence type="ECO:0000313" key="2">
    <source>
        <dbReference type="EMBL" id="PZQ46291.1"/>
    </source>
</evidence>
<dbReference type="InterPro" id="IPR029068">
    <property type="entry name" value="Glyas_Bleomycin-R_OHBP_Dase"/>
</dbReference>
<accession>A0A2W5MYF2</accession>
<dbReference type="PANTHER" id="PTHR33993">
    <property type="entry name" value="GLYOXALASE-RELATED"/>
    <property type="match status" value="1"/>
</dbReference>
<dbReference type="SUPFAM" id="SSF54593">
    <property type="entry name" value="Glyoxalase/Bleomycin resistance protein/Dihydroxybiphenyl dioxygenase"/>
    <property type="match status" value="1"/>
</dbReference>
<dbReference type="Proteomes" id="UP000249185">
    <property type="component" value="Unassembled WGS sequence"/>
</dbReference>
<dbReference type="PROSITE" id="PS51819">
    <property type="entry name" value="VOC"/>
    <property type="match status" value="1"/>
</dbReference>